<keyword evidence="1" id="KW-0175">Coiled coil</keyword>
<dbReference type="Proteomes" id="UP000503129">
    <property type="component" value="Chromosome"/>
</dbReference>
<feature type="compositionally biased region" description="Polar residues" evidence="2">
    <location>
        <begin position="1"/>
        <end position="19"/>
    </location>
</feature>
<reference evidence="4 5" key="1">
    <citation type="submission" date="2018-06" db="EMBL/GenBank/DDBJ databases">
        <title>Comparative genomics of Brasilonema spp. strains.</title>
        <authorList>
            <person name="Alvarenga D.O."/>
            <person name="Fiore M.F."/>
            <person name="Varani A.M."/>
        </authorList>
    </citation>
    <scope>NUCLEOTIDE SEQUENCE [LARGE SCALE GENOMIC DNA]</scope>
    <source>
        <strain evidence="4 5">CENA114</strain>
    </source>
</reference>
<evidence type="ECO:0008006" key="6">
    <source>
        <dbReference type="Google" id="ProtNLM"/>
    </source>
</evidence>
<gene>
    <name evidence="4" type="ORF">DP114_30465</name>
</gene>
<dbReference type="AlphaFoldDB" id="A0A856MNG1"/>
<evidence type="ECO:0000256" key="2">
    <source>
        <dbReference type="SAM" id="MobiDB-lite"/>
    </source>
</evidence>
<keyword evidence="3" id="KW-1133">Transmembrane helix</keyword>
<feature type="coiled-coil region" evidence="1">
    <location>
        <begin position="366"/>
        <end position="393"/>
    </location>
</feature>
<dbReference type="EMBL" id="CP030118">
    <property type="protein sequence ID" value="QDL11644.1"/>
    <property type="molecule type" value="Genomic_DNA"/>
</dbReference>
<keyword evidence="5" id="KW-1185">Reference proteome</keyword>
<evidence type="ECO:0000256" key="3">
    <source>
        <dbReference type="SAM" id="Phobius"/>
    </source>
</evidence>
<feature type="compositionally biased region" description="Polar residues" evidence="2">
    <location>
        <begin position="298"/>
        <end position="321"/>
    </location>
</feature>
<dbReference type="KEGG" id="bsen:DP114_30465"/>
<feature type="region of interest" description="Disordered" evidence="2">
    <location>
        <begin position="190"/>
        <end position="217"/>
    </location>
</feature>
<feature type="region of interest" description="Disordered" evidence="2">
    <location>
        <begin position="147"/>
        <end position="176"/>
    </location>
</feature>
<organism evidence="4 5">
    <name type="scientific">Brasilonema sennae CENA114</name>
    <dbReference type="NCBI Taxonomy" id="415709"/>
    <lineage>
        <taxon>Bacteria</taxon>
        <taxon>Bacillati</taxon>
        <taxon>Cyanobacteriota</taxon>
        <taxon>Cyanophyceae</taxon>
        <taxon>Nostocales</taxon>
        <taxon>Scytonemataceae</taxon>
        <taxon>Brasilonema</taxon>
        <taxon>Bromeliae group (in: Brasilonema)</taxon>
    </lineage>
</organism>
<feature type="transmembrane region" description="Helical" evidence="3">
    <location>
        <begin position="243"/>
        <end position="267"/>
    </location>
</feature>
<feature type="region of interest" description="Disordered" evidence="2">
    <location>
        <begin position="298"/>
        <end position="325"/>
    </location>
</feature>
<proteinExistence type="predicted"/>
<feature type="region of interest" description="Disordered" evidence="2">
    <location>
        <begin position="1"/>
        <end position="20"/>
    </location>
</feature>
<name>A0A856MNG1_9CYAN</name>
<dbReference type="RefSeq" id="WP_171977874.1">
    <property type="nucleotide sequence ID" value="NZ_CAWOXK010000001.1"/>
</dbReference>
<evidence type="ECO:0000256" key="1">
    <source>
        <dbReference type="SAM" id="Coils"/>
    </source>
</evidence>
<evidence type="ECO:0000313" key="5">
    <source>
        <dbReference type="Proteomes" id="UP000503129"/>
    </source>
</evidence>
<keyword evidence="3" id="KW-0472">Membrane</keyword>
<protein>
    <recommendedName>
        <fullName evidence="6">SPOR domain-containing protein</fullName>
    </recommendedName>
</protein>
<feature type="compositionally biased region" description="Polar residues" evidence="2">
    <location>
        <begin position="190"/>
        <end position="210"/>
    </location>
</feature>
<sequence length="395" mass="42719">MSQNPLIDTSSSGAQSSKTIGLKPPLAAALASLEVQLDQELARYRRTRIGYRTPSQSGTSISPSSKLQALTAMSTTGGNTKLSAEDNLKESFRKYGLTIGKTHTSNTFLQEESILPETEINPPKPTVQTQDQVSASDTIFDALLAPQTSQPRTSASSKTHLQSNVDSIPSNSAEAQISRASNAIVVHTQIQEPSQSQRENVSNSQQNTSKEPNDYLESSEALLRSLVEDEPKTQAPKNSKNSLLSPLGIGSMLLLFLGSLTLGYIVFNFHHGLFPQNTPKTAQKTSESNKNVKTVAQPTFTPIPNLGQNSTPNSKATTSQKPDTEIKPSADGFYHVIIDNQGDRAFASVRQVVRDAYLSPDGKIIYLGALKTKEQAQSLLKELQAQGINAKIEQP</sequence>
<accession>A0A856MNG1</accession>
<evidence type="ECO:0000313" key="4">
    <source>
        <dbReference type="EMBL" id="QDL11644.1"/>
    </source>
</evidence>
<keyword evidence="3" id="KW-0812">Transmembrane</keyword>